<reference evidence="2" key="1">
    <citation type="journal article" date="2016" name="Nature">
        <title>Genome evolution in the allotetraploid frog Xenopus laevis.</title>
        <authorList>
            <person name="Session A.M."/>
            <person name="Uno Y."/>
            <person name="Kwon T."/>
            <person name="Chapman J.A."/>
            <person name="Toyoda A."/>
            <person name="Takahashi S."/>
            <person name="Fukui A."/>
            <person name="Hikosaka A."/>
            <person name="Suzuki A."/>
            <person name="Kondo M."/>
            <person name="van Heeringen S.J."/>
            <person name="Quigley I."/>
            <person name="Heinz S."/>
            <person name="Ogino H."/>
            <person name="Ochi H."/>
            <person name="Hellsten U."/>
            <person name="Lyons J.B."/>
            <person name="Simakov O."/>
            <person name="Putnam N."/>
            <person name="Stites J."/>
            <person name="Kuroki Y."/>
            <person name="Tanaka T."/>
            <person name="Michiue T."/>
            <person name="Watanabe M."/>
            <person name="Bogdanovic O."/>
            <person name="Lister R."/>
            <person name="Georgiou G."/>
            <person name="Paranjpe S.S."/>
            <person name="van Kruijsbergen I."/>
            <person name="Shu S."/>
            <person name="Carlson J."/>
            <person name="Kinoshita T."/>
            <person name="Ohta Y."/>
            <person name="Mawaribuchi S."/>
            <person name="Jenkins J."/>
            <person name="Grimwood J."/>
            <person name="Schmutz J."/>
            <person name="Mitros T."/>
            <person name="Mozaffari S.V."/>
            <person name="Suzuki Y."/>
            <person name="Haramoto Y."/>
            <person name="Yamamoto T.S."/>
            <person name="Takagi C."/>
            <person name="Heald R."/>
            <person name="Miller K."/>
            <person name="Haudenschild C."/>
            <person name="Kitzman J."/>
            <person name="Nakayama T."/>
            <person name="Izutsu Y."/>
            <person name="Robert J."/>
            <person name="Fortriede J."/>
            <person name="Burns K."/>
            <person name="Lotay V."/>
            <person name="Karimi K."/>
            <person name="Yasuoka Y."/>
            <person name="Dichmann D.S."/>
            <person name="Flajnik M.F."/>
            <person name="Houston D.W."/>
            <person name="Shendure J."/>
            <person name="DuPasquier L."/>
            <person name="Vize P.D."/>
            <person name="Zorn A.M."/>
            <person name="Ito M."/>
            <person name="Marcotte E.M."/>
            <person name="Wallingford J.B."/>
            <person name="Ito Y."/>
            <person name="Asashima M."/>
            <person name="Ueno N."/>
            <person name="Matsuda Y."/>
            <person name="Veenstra G.J."/>
            <person name="Fujiyama A."/>
            <person name="Harland R.M."/>
            <person name="Taira M."/>
            <person name="Rokhsar D.S."/>
        </authorList>
    </citation>
    <scope>NUCLEOTIDE SEQUENCE [LARGE SCALE GENOMIC DNA]</scope>
    <source>
        <strain evidence="2">J</strain>
    </source>
</reference>
<accession>A0A974DB24</accession>
<dbReference type="Proteomes" id="UP000694892">
    <property type="component" value="Chromosome 3S"/>
</dbReference>
<gene>
    <name evidence="1" type="ORF">XELAEV_18021088mg</name>
</gene>
<proteinExistence type="predicted"/>
<dbReference type="AlphaFoldDB" id="A0A974DB24"/>
<dbReference type="EMBL" id="CM004471">
    <property type="protein sequence ID" value="OCT87387.1"/>
    <property type="molecule type" value="Genomic_DNA"/>
</dbReference>
<name>A0A974DB24_XENLA</name>
<sequence>MAFLPCFTHGSVESYCMCTHKTSGKQRLSSCVSKSPKDISVRYNVDETTKEAERGCSLKSTNCR</sequence>
<evidence type="ECO:0000313" key="1">
    <source>
        <dbReference type="EMBL" id="OCT87387.1"/>
    </source>
</evidence>
<protein>
    <submittedName>
        <fullName evidence="1">Uncharacterized protein</fullName>
    </submittedName>
</protein>
<evidence type="ECO:0000313" key="2">
    <source>
        <dbReference type="Proteomes" id="UP000694892"/>
    </source>
</evidence>
<organism evidence="1 2">
    <name type="scientific">Xenopus laevis</name>
    <name type="common">African clawed frog</name>
    <dbReference type="NCBI Taxonomy" id="8355"/>
    <lineage>
        <taxon>Eukaryota</taxon>
        <taxon>Metazoa</taxon>
        <taxon>Chordata</taxon>
        <taxon>Craniata</taxon>
        <taxon>Vertebrata</taxon>
        <taxon>Euteleostomi</taxon>
        <taxon>Amphibia</taxon>
        <taxon>Batrachia</taxon>
        <taxon>Anura</taxon>
        <taxon>Pipoidea</taxon>
        <taxon>Pipidae</taxon>
        <taxon>Xenopodinae</taxon>
        <taxon>Xenopus</taxon>
        <taxon>Xenopus</taxon>
    </lineage>
</organism>